<sequence>MHNKTSTPMCNSKNGQPISSSTCKKTIDFMQMYALNVSPSWSMQPYCLLAVTRERALVTHTEETPLTAS</sequence>
<dbReference type="AlphaFoldDB" id="A0A0B6ZVM7"/>
<proteinExistence type="predicted"/>
<gene>
    <name evidence="1" type="primary">ORF83450</name>
</gene>
<dbReference type="EMBL" id="HACG01025809">
    <property type="protein sequence ID" value="CEK72674.1"/>
    <property type="molecule type" value="Transcribed_RNA"/>
</dbReference>
<accession>A0A0B6ZVM7</accession>
<name>A0A0B6ZVM7_9EUPU</name>
<evidence type="ECO:0000313" key="1">
    <source>
        <dbReference type="EMBL" id="CEK72674.1"/>
    </source>
</evidence>
<organism evidence="1">
    <name type="scientific">Arion vulgaris</name>
    <dbReference type="NCBI Taxonomy" id="1028688"/>
    <lineage>
        <taxon>Eukaryota</taxon>
        <taxon>Metazoa</taxon>
        <taxon>Spiralia</taxon>
        <taxon>Lophotrochozoa</taxon>
        <taxon>Mollusca</taxon>
        <taxon>Gastropoda</taxon>
        <taxon>Heterobranchia</taxon>
        <taxon>Euthyneura</taxon>
        <taxon>Panpulmonata</taxon>
        <taxon>Eupulmonata</taxon>
        <taxon>Stylommatophora</taxon>
        <taxon>Helicina</taxon>
        <taxon>Arionoidea</taxon>
        <taxon>Arionidae</taxon>
        <taxon>Arion</taxon>
    </lineage>
</organism>
<protein>
    <submittedName>
        <fullName evidence="1">Uncharacterized protein</fullName>
    </submittedName>
</protein>
<reference evidence="1" key="1">
    <citation type="submission" date="2014-12" db="EMBL/GenBank/DDBJ databases">
        <title>Insight into the proteome of Arion vulgaris.</title>
        <authorList>
            <person name="Aradska J."/>
            <person name="Bulat T."/>
            <person name="Smidak R."/>
            <person name="Sarate P."/>
            <person name="Gangsoo J."/>
            <person name="Sialana F."/>
            <person name="Bilban M."/>
            <person name="Lubec G."/>
        </authorList>
    </citation>
    <scope>NUCLEOTIDE SEQUENCE</scope>
    <source>
        <tissue evidence="1">Skin</tissue>
    </source>
</reference>